<name>A0A131YFY4_RHIAP</name>
<feature type="chain" id="PRO_5007284996" description="Pancreatic trypsin inhibitor" evidence="1">
    <location>
        <begin position="20"/>
        <end position="93"/>
    </location>
</feature>
<dbReference type="EMBL" id="GEDV01011165">
    <property type="protein sequence ID" value="JAP77392.1"/>
    <property type="molecule type" value="Transcribed_RNA"/>
</dbReference>
<feature type="signal peptide" evidence="1">
    <location>
        <begin position="1"/>
        <end position="19"/>
    </location>
</feature>
<protein>
    <recommendedName>
        <fullName evidence="3">Pancreatic trypsin inhibitor</fullName>
    </recommendedName>
</protein>
<dbReference type="AlphaFoldDB" id="A0A131YFY4"/>
<sequence length="93" mass="11038">MARLICLTVMCMLLVSVTCRPGWDFLKDRERPRGETRILYYPGPQIPSTRILQYPGPQISSKRIVFDAWDYDVPRYPTGEPMERDPYKWFPRV</sequence>
<accession>A0A131YFY4</accession>
<keyword evidence="1" id="KW-0732">Signal</keyword>
<evidence type="ECO:0000313" key="2">
    <source>
        <dbReference type="EMBL" id="JAP77392.1"/>
    </source>
</evidence>
<reference evidence="2" key="1">
    <citation type="journal article" date="2016" name="Ticks Tick Borne Dis.">
        <title>De novo assembly and annotation of the salivary gland transcriptome of Rhipicephalus appendiculatus male and female ticks during blood feeding.</title>
        <authorList>
            <person name="de Castro M.H."/>
            <person name="de Klerk D."/>
            <person name="Pienaar R."/>
            <person name="Latif A.A."/>
            <person name="Rees D.J."/>
            <person name="Mans B.J."/>
        </authorList>
    </citation>
    <scope>NUCLEOTIDE SEQUENCE</scope>
    <source>
        <tissue evidence="2">Salivary glands</tissue>
    </source>
</reference>
<evidence type="ECO:0008006" key="3">
    <source>
        <dbReference type="Google" id="ProtNLM"/>
    </source>
</evidence>
<organism evidence="2">
    <name type="scientific">Rhipicephalus appendiculatus</name>
    <name type="common">Brown ear tick</name>
    <dbReference type="NCBI Taxonomy" id="34631"/>
    <lineage>
        <taxon>Eukaryota</taxon>
        <taxon>Metazoa</taxon>
        <taxon>Ecdysozoa</taxon>
        <taxon>Arthropoda</taxon>
        <taxon>Chelicerata</taxon>
        <taxon>Arachnida</taxon>
        <taxon>Acari</taxon>
        <taxon>Parasitiformes</taxon>
        <taxon>Ixodida</taxon>
        <taxon>Ixodoidea</taxon>
        <taxon>Ixodidae</taxon>
        <taxon>Rhipicephalinae</taxon>
        <taxon>Rhipicephalus</taxon>
        <taxon>Rhipicephalus</taxon>
    </lineage>
</organism>
<evidence type="ECO:0000256" key="1">
    <source>
        <dbReference type="SAM" id="SignalP"/>
    </source>
</evidence>
<proteinExistence type="predicted"/>